<dbReference type="EMBL" id="UGQF01000001">
    <property type="protein sequence ID" value="STZ02329.1"/>
    <property type="molecule type" value="Genomic_DNA"/>
</dbReference>
<gene>
    <name evidence="4" type="ORF">NCTC11012_00291</name>
    <name evidence="5" type="ORF">NCTC11012_00554</name>
    <name evidence="6" type="ORF">NCTC11012_00795</name>
    <name evidence="7" type="ORF">NCTC11012_01027</name>
    <name evidence="8" type="ORF">NCTC11012_01031</name>
    <name evidence="9" type="ORF">NCTC11012_01265</name>
    <name evidence="10" type="ORF">NCTC11012_01293</name>
    <name evidence="11" type="ORF">NCTC11012_01415</name>
    <name evidence="12" type="ORF">NCTC11012_01545</name>
    <name evidence="13" type="ORF">NCTC11012_01618</name>
    <name evidence="14" type="ORF">NCTC11012_01623</name>
    <name evidence="15" type="ORF">NCTC11012_01655</name>
    <name evidence="16" type="ORF">NCTC11012_01713</name>
    <name evidence="17" type="ORF">NCTC11012_01738</name>
    <name evidence="18" type="ORF">NCTC11012_02114</name>
    <name evidence="19" type="ORF">NCTC11012_02116</name>
    <name evidence="20" type="ORF">NCTC11012_02119</name>
    <name evidence="21" type="ORF">NCTC11012_02363</name>
    <name evidence="22" type="ORF">NCTC11012_02411</name>
    <name evidence="23" type="ORF">NCTC11012_02612</name>
    <name evidence="24" type="ORF">NCTC11012_02689</name>
    <name evidence="25" type="ORF">NCTC11012_02706</name>
    <name evidence="26" type="ORF">NCTC11012_02740</name>
    <name evidence="27" type="ORF">NCTC11012_02805</name>
    <name evidence="28" type="ORF">NCTC11012_02846</name>
    <name evidence="29" type="ORF">NCTC11012_02910</name>
</gene>
<dbReference type="EMBL" id="UGQF01000001">
    <property type="protein sequence ID" value="STZ03035.1"/>
    <property type="molecule type" value="Genomic_DNA"/>
</dbReference>
<evidence type="ECO:0000313" key="9">
    <source>
        <dbReference type="EMBL" id="STZ03035.1"/>
    </source>
</evidence>
<evidence type="ECO:0000259" key="3">
    <source>
        <dbReference type="Pfam" id="PF02371"/>
    </source>
</evidence>
<dbReference type="EMBL" id="UGQF01000001">
    <property type="protein sequence ID" value="STZ02798.1"/>
    <property type="molecule type" value="Genomic_DNA"/>
</dbReference>
<evidence type="ECO:0000313" key="18">
    <source>
        <dbReference type="EMBL" id="STZ03859.1"/>
    </source>
</evidence>
<dbReference type="EMBL" id="UGQF01000001">
    <property type="protein sequence ID" value="STZ04458.1"/>
    <property type="molecule type" value="Genomic_DNA"/>
</dbReference>
<evidence type="ECO:0000313" key="27">
    <source>
        <dbReference type="EMBL" id="STZ04523.1"/>
    </source>
</evidence>
<keyword evidence="1" id="KW-0175">Coiled coil</keyword>
<dbReference type="EMBL" id="UGQF01000001">
    <property type="protein sequence ID" value="STZ03465.1"/>
    <property type="molecule type" value="Genomic_DNA"/>
</dbReference>
<sequence length="345" mass="38350">MMNNAKQTKDTKQTKTNVANKPNEPIYCGIDVGKKVFVVSLSCKDKTKTFSNTGGDIKQAITYLNTNAGTNLALVVLESTGGLEIPLAKALHQSGFNVVIANPNKTSQFAKSYSNAKTDNQDAKMLALYAKFLSLDESKLTHLLYVPPSEEQEHLEALVVRRHQLVAMRVQEKNRLGQIHQSQLESVKQVIAYLDEQIAKLEQDIDTLSKHFDDTTKKFKDIKGIGGVTVATLMSMLPELGTLSNKEIASLVGVAPHPKESGTLKYKSHCKGGRQSVRNVLYNATNVARQYEPKFKQFYERLIGKGKPFKVAINACMRKLLTVINAIVRNDSVWQADYHLNLSVK</sequence>
<dbReference type="PANTHER" id="PTHR33055">
    <property type="entry name" value="TRANSPOSASE FOR INSERTION SEQUENCE ELEMENT IS1111A"/>
    <property type="match status" value="1"/>
</dbReference>
<evidence type="ECO:0000313" key="11">
    <source>
        <dbReference type="EMBL" id="STZ03181.1"/>
    </source>
</evidence>
<evidence type="ECO:0000313" key="20">
    <source>
        <dbReference type="EMBL" id="STZ03864.1"/>
    </source>
</evidence>
<dbReference type="EMBL" id="UGQF01000001">
    <property type="protein sequence ID" value="STZ02802.1"/>
    <property type="molecule type" value="Genomic_DNA"/>
</dbReference>
<evidence type="ECO:0000313" key="17">
    <source>
        <dbReference type="EMBL" id="STZ03485.1"/>
    </source>
</evidence>
<dbReference type="EMBL" id="UGQF01000001">
    <property type="protein sequence ID" value="STZ04426.1"/>
    <property type="molecule type" value="Genomic_DNA"/>
</dbReference>
<evidence type="ECO:0000313" key="6">
    <source>
        <dbReference type="EMBL" id="STZ02568.1"/>
    </source>
</evidence>
<dbReference type="EMBL" id="UGQF01000001">
    <property type="protein sequence ID" value="STZ03859.1"/>
    <property type="molecule type" value="Genomic_DNA"/>
</dbReference>
<dbReference type="RefSeq" id="WP_228144934.1">
    <property type="nucleotide sequence ID" value="NZ_MXAP01000119.1"/>
</dbReference>
<evidence type="ECO:0000259" key="2">
    <source>
        <dbReference type="Pfam" id="PF01548"/>
    </source>
</evidence>
<reference evidence="29 30" key="1">
    <citation type="submission" date="2018-06" db="EMBL/GenBank/DDBJ databases">
        <authorList>
            <consortium name="Pathogen Informatics"/>
            <person name="Doyle S."/>
        </authorList>
    </citation>
    <scope>NUCLEOTIDE SEQUENCE [LARGE SCALE GENOMIC DNA]</scope>
    <source>
        <strain evidence="29 30">NCTC11012</strain>
    </source>
</reference>
<feature type="domain" description="Transposase IS116/IS110/IS902 C-terminal" evidence="3">
    <location>
        <begin position="218"/>
        <end position="300"/>
    </location>
</feature>
<evidence type="ECO:0000313" key="28">
    <source>
        <dbReference type="EMBL" id="STZ04564.1"/>
    </source>
</evidence>
<evidence type="ECO:0000256" key="1">
    <source>
        <dbReference type="SAM" id="Coils"/>
    </source>
</evidence>
<evidence type="ECO:0000313" key="7">
    <source>
        <dbReference type="EMBL" id="STZ02798.1"/>
    </source>
</evidence>
<dbReference type="EMBL" id="UGQF01000001">
    <property type="protein sequence ID" value="STZ04101.1"/>
    <property type="molecule type" value="Genomic_DNA"/>
</dbReference>
<dbReference type="EMBL" id="UGQF01000001">
    <property type="protein sequence ID" value="STZ04627.1"/>
    <property type="molecule type" value="Genomic_DNA"/>
</dbReference>
<evidence type="ECO:0000313" key="10">
    <source>
        <dbReference type="EMBL" id="STZ03063.1"/>
    </source>
</evidence>
<evidence type="ECO:0000313" key="21">
    <source>
        <dbReference type="EMBL" id="STZ04101.1"/>
    </source>
</evidence>
<evidence type="ECO:0000313" key="30">
    <source>
        <dbReference type="Proteomes" id="UP000254618"/>
    </source>
</evidence>
<dbReference type="EMBL" id="UGQF01000001">
    <property type="protein sequence ID" value="STZ02568.1"/>
    <property type="molecule type" value="Genomic_DNA"/>
</dbReference>
<evidence type="ECO:0000313" key="26">
    <source>
        <dbReference type="EMBL" id="STZ04458.1"/>
    </source>
</evidence>
<evidence type="ECO:0000313" key="16">
    <source>
        <dbReference type="EMBL" id="STZ03465.1"/>
    </source>
</evidence>
<dbReference type="AlphaFoldDB" id="A0A378QUS8"/>
<evidence type="ECO:0000313" key="22">
    <source>
        <dbReference type="EMBL" id="STZ04144.1"/>
    </source>
</evidence>
<evidence type="ECO:0000313" key="19">
    <source>
        <dbReference type="EMBL" id="STZ03861.1"/>
    </source>
</evidence>
<evidence type="ECO:0000313" key="15">
    <source>
        <dbReference type="EMBL" id="STZ03407.1"/>
    </source>
</evidence>
<evidence type="ECO:0000313" key="5">
    <source>
        <dbReference type="EMBL" id="STZ02329.1"/>
    </source>
</evidence>
<dbReference type="GO" id="GO:0004803">
    <property type="term" value="F:transposase activity"/>
    <property type="evidence" value="ECO:0007669"/>
    <property type="project" value="InterPro"/>
</dbReference>
<dbReference type="EMBL" id="UGQF01000001">
    <property type="protein sequence ID" value="STZ03063.1"/>
    <property type="molecule type" value="Genomic_DNA"/>
</dbReference>
<dbReference type="InterPro" id="IPR002525">
    <property type="entry name" value="Transp_IS110-like_N"/>
</dbReference>
<name>A0A378QUS8_9GAMM</name>
<dbReference type="EMBL" id="UGQF01000001">
    <property type="protein sequence ID" value="STZ03861.1"/>
    <property type="molecule type" value="Genomic_DNA"/>
</dbReference>
<evidence type="ECO:0000313" key="12">
    <source>
        <dbReference type="EMBL" id="STZ03303.1"/>
    </source>
</evidence>
<evidence type="ECO:0000313" key="29">
    <source>
        <dbReference type="EMBL" id="STZ04627.1"/>
    </source>
</evidence>
<dbReference type="EMBL" id="UGQF01000001">
    <property type="protein sequence ID" value="STZ03407.1"/>
    <property type="molecule type" value="Genomic_DNA"/>
</dbReference>
<evidence type="ECO:0000313" key="23">
    <source>
        <dbReference type="EMBL" id="STZ04340.1"/>
    </source>
</evidence>
<dbReference type="InterPro" id="IPR003346">
    <property type="entry name" value="Transposase_20"/>
</dbReference>
<dbReference type="EMBL" id="UGQF01000001">
    <property type="protein sequence ID" value="STZ02068.1"/>
    <property type="molecule type" value="Genomic_DNA"/>
</dbReference>
<dbReference type="EMBL" id="UGQF01000001">
    <property type="protein sequence ID" value="STZ03181.1"/>
    <property type="molecule type" value="Genomic_DNA"/>
</dbReference>
<dbReference type="EMBL" id="UGQF01000001">
    <property type="protein sequence ID" value="STZ04340.1"/>
    <property type="molecule type" value="Genomic_DNA"/>
</dbReference>
<dbReference type="EMBL" id="UGQF01000001">
    <property type="protein sequence ID" value="STZ04409.1"/>
    <property type="molecule type" value="Genomic_DNA"/>
</dbReference>
<organism evidence="29 30">
    <name type="scientific">Moraxella equi</name>
    <dbReference type="NCBI Taxonomy" id="60442"/>
    <lineage>
        <taxon>Bacteria</taxon>
        <taxon>Pseudomonadati</taxon>
        <taxon>Pseudomonadota</taxon>
        <taxon>Gammaproteobacteria</taxon>
        <taxon>Moraxellales</taxon>
        <taxon>Moraxellaceae</taxon>
        <taxon>Moraxella</taxon>
    </lineage>
</organism>
<dbReference type="InterPro" id="IPR047650">
    <property type="entry name" value="Transpos_IS110"/>
</dbReference>
<dbReference type="GO" id="GO:0003677">
    <property type="term" value="F:DNA binding"/>
    <property type="evidence" value="ECO:0007669"/>
    <property type="project" value="InterPro"/>
</dbReference>
<dbReference type="Pfam" id="PF01548">
    <property type="entry name" value="DEDD_Tnp_IS110"/>
    <property type="match status" value="1"/>
</dbReference>
<dbReference type="EMBL" id="UGQF01000001">
    <property type="protein sequence ID" value="STZ03303.1"/>
    <property type="molecule type" value="Genomic_DNA"/>
</dbReference>
<evidence type="ECO:0000313" key="4">
    <source>
        <dbReference type="EMBL" id="STZ02068.1"/>
    </source>
</evidence>
<dbReference type="PANTHER" id="PTHR33055:SF13">
    <property type="entry name" value="TRANSPOSASE"/>
    <property type="match status" value="1"/>
</dbReference>
<dbReference type="Pfam" id="PF02371">
    <property type="entry name" value="Transposase_20"/>
    <property type="match status" value="1"/>
</dbReference>
<dbReference type="Proteomes" id="UP000254618">
    <property type="component" value="Unassembled WGS sequence"/>
</dbReference>
<dbReference type="EMBL" id="UGQF01000001">
    <property type="protein sequence ID" value="STZ04523.1"/>
    <property type="molecule type" value="Genomic_DNA"/>
</dbReference>
<dbReference type="GO" id="GO:0006313">
    <property type="term" value="P:DNA transposition"/>
    <property type="evidence" value="ECO:0007669"/>
    <property type="project" value="InterPro"/>
</dbReference>
<evidence type="ECO:0000313" key="8">
    <source>
        <dbReference type="EMBL" id="STZ02802.1"/>
    </source>
</evidence>
<feature type="coiled-coil region" evidence="1">
    <location>
        <begin position="184"/>
        <end position="218"/>
    </location>
</feature>
<accession>A0A378QUS8</accession>
<evidence type="ECO:0000313" key="14">
    <source>
        <dbReference type="EMBL" id="STZ03379.1"/>
    </source>
</evidence>
<dbReference type="EMBL" id="UGQF01000001">
    <property type="protein sequence ID" value="STZ04144.1"/>
    <property type="molecule type" value="Genomic_DNA"/>
</dbReference>
<feature type="domain" description="Transposase IS110-like N-terminal" evidence="2">
    <location>
        <begin position="28"/>
        <end position="178"/>
    </location>
</feature>
<dbReference type="EMBL" id="UGQF01000001">
    <property type="protein sequence ID" value="STZ04564.1"/>
    <property type="molecule type" value="Genomic_DNA"/>
</dbReference>
<proteinExistence type="predicted"/>
<evidence type="ECO:0000313" key="13">
    <source>
        <dbReference type="EMBL" id="STZ03374.1"/>
    </source>
</evidence>
<evidence type="ECO:0000313" key="25">
    <source>
        <dbReference type="EMBL" id="STZ04426.1"/>
    </source>
</evidence>
<dbReference type="EMBL" id="UGQF01000001">
    <property type="protein sequence ID" value="STZ03485.1"/>
    <property type="molecule type" value="Genomic_DNA"/>
</dbReference>
<dbReference type="EMBL" id="UGQF01000001">
    <property type="protein sequence ID" value="STZ03864.1"/>
    <property type="molecule type" value="Genomic_DNA"/>
</dbReference>
<evidence type="ECO:0000313" key="24">
    <source>
        <dbReference type="EMBL" id="STZ04409.1"/>
    </source>
</evidence>
<dbReference type="EMBL" id="UGQF01000001">
    <property type="protein sequence ID" value="STZ03374.1"/>
    <property type="molecule type" value="Genomic_DNA"/>
</dbReference>
<protein>
    <submittedName>
        <fullName evidence="29">Transposase</fullName>
    </submittedName>
</protein>
<dbReference type="EMBL" id="UGQF01000001">
    <property type="protein sequence ID" value="STZ03379.1"/>
    <property type="molecule type" value="Genomic_DNA"/>
</dbReference>